<feature type="region of interest" description="Disordered" evidence="1">
    <location>
        <begin position="19"/>
        <end position="44"/>
    </location>
</feature>
<dbReference type="GO" id="GO:0003746">
    <property type="term" value="F:translation elongation factor activity"/>
    <property type="evidence" value="ECO:0007669"/>
    <property type="project" value="UniProtKB-KW"/>
</dbReference>
<name>D5GTY4_9HYPO</name>
<sequence length="75" mass="8148">IRGGVISFHFPRSRVLCPPIHHPNPSHDDSVVSPSISPSGSSRLPATMSPSLVCCHRLHSLLSHANMCSRRSRSP</sequence>
<feature type="non-terminal residue" evidence="2">
    <location>
        <position position="1"/>
    </location>
</feature>
<dbReference type="EMBL" id="FN646496">
    <property type="protein sequence ID" value="CBI83409.1"/>
    <property type="molecule type" value="Genomic_DNA"/>
</dbReference>
<feature type="compositionally biased region" description="Low complexity" evidence="1">
    <location>
        <begin position="31"/>
        <end position="42"/>
    </location>
</feature>
<proteinExistence type="predicted"/>
<protein>
    <submittedName>
        <fullName evidence="2">Translation elongation factor</fullName>
    </submittedName>
</protein>
<feature type="non-terminal residue" evidence="2">
    <location>
        <position position="75"/>
    </location>
</feature>
<reference evidence="2" key="1">
    <citation type="submission" date="2010-01" db="EMBL/GenBank/DDBJ databases">
        <title>Fusarium spp. from walnut.</title>
        <authorList>
            <person name="Santori A."/>
            <person name="Vitale S."/>
            <person name="Belisario A."/>
        </authorList>
    </citation>
    <scope>NUCLEOTIDE SEQUENCE</scope>
    <source>
        <strain evidence="2">ISPaVe 1946 bis</strain>
    </source>
</reference>
<dbReference type="AlphaFoldDB" id="D5GTY4"/>
<evidence type="ECO:0000313" key="2">
    <source>
        <dbReference type="EMBL" id="CBI83409.1"/>
    </source>
</evidence>
<organism evidence="2">
    <name type="scientific">Fusarium incarnatum</name>
    <dbReference type="NCBI Taxonomy" id="298378"/>
    <lineage>
        <taxon>Eukaryota</taxon>
        <taxon>Fungi</taxon>
        <taxon>Dikarya</taxon>
        <taxon>Ascomycota</taxon>
        <taxon>Pezizomycotina</taxon>
        <taxon>Sordariomycetes</taxon>
        <taxon>Hypocreomycetidae</taxon>
        <taxon>Hypocreales</taxon>
        <taxon>Nectriaceae</taxon>
        <taxon>Fusarium</taxon>
        <taxon>Fusarium incarnatum-equiseti species complex</taxon>
    </lineage>
</organism>
<gene>
    <name evidence="2" type="primary">ef1</name>
</gene>
<keyword evidence="2" id="KW-0648">Protein biosynthesis</keyword>
<keyword evidence="2" id="KW-0251">Elongation factor</keyword>
<accession>D5GTY4</accession>
<evidence type="ECO:0000256" key="1">
    <source>
        <dbReference type="SAM" id="MobiDB-lite"/>
    </source>
</evidence>